<feature type="region of interest" description="Disordered" evidence="1">
    <location>
        <begin position="53"/>
        <end position="93"/>
    </location>
</feature>
<dbReference type="Proteomes" id="UP000315010">
    <property type="component" value="Unassembled WGS sequence"/>
</dbReference>
<organism evidence="2 3">
    <name type="scientific">Novipirellula herctigrandis</name>
    <dbReference type="NCBI Taxonomy" id="2527986"/>
    <lineage>
        <taxon>Bacteria</taxon>
        <taxon>Pseudomonadati</taxon>
        <taxon>Planctomycetota</taxon>
        <taxon>Planctomycetia</taxon>
        <taxon>Pirellulales</taxon>
        <taxon>Pirellulaceae</taxon>
        <taxon>Novipirellula</taxon>
    </lineage>
</organism>
<protein>
    <submittedName>
        <fullName evidence="2">Uncharacterized protein</fullName>
    </submittedName>
</protein>
<dbReference type="OrthoDB" id="283259at2"/>
<dbReference type="RefSeq" id="WP_146400811.1">
    <property type="nucleotide sequence ID" value="NZ_SJPJ01000001.1"/>
</dbReference>
<evidence type="ECO:0000256" key="1">
    <source>
        <dbReference type="SAM" id="MobiDB-lite"/>
    </source>
</evidence>
<reference evidence="2 3" key="1">
    <citation type="submission" date="2019-02" db="EMBL/GenBank/DDBJ databases">
        <title>Deep-cultivation of Planctomycetes and their phenomic and genomic characterization uncovers novel biology.</title>
        <authorList>
            <person name="Wiegand S."/>
            <person name="Jogler M."/>
            <person name="Boedeker C."/>
            <person name="Pinto D."/>
            <person name="Vollmers J."/>
            <person name="Rivas-Marin E."/>
            <person name="Kohn T."/>
            <person name="Peeters S.H."/>
            <person name="Heuer A."/>
            <person name="Rast P."/>
            <person name="Oberbeckmann S."/>
            <person name="Bunk B."/>
            <person name="Jeske O."/>
            <person name="Meyerdierks A."/>
            <person name="Storesund J.E."/>
            <person name="Kallscheuer N."/>
            <person name="Luecker S."/>
            <person name="Lage O.M."/>
            <person name="Pohl T."/>
            <person name="Merkel B.J."/>
            <person name="Hornburger P."/>
            <person name="Mueller R.-W."/>
            <person name="Bruemmer F."/>
            <person name="Labrenz M."/>
            <person name="Spormann A.M."/>
            <person name="Op Den Camp H."/>
            <person name="Overmann J."/>
            <person name="Amann R."/>
            <person name="Jetten M.S.M."/>
            <person name="Mascher T."/>
            <person name="Medema M.H."/>
            <person name="Devos D.P."/>
            <person name="Kaster A.-K."/>
            <person name="Ovreas L."/>
            <person name="Rohde M."/>
            <person name="Galperin M.Y."/>
            <person name="Jogler C."/>
        </authorList>
    </citation>
    <scope>NUCLEOTIDE SEQUENCE [LARGE SCALE GENOMIC DNA]</scope>
    <source>
        <strain evidence="2 3">CA13</strain>
    </source>
</reference>
<proteinExistence type="predicted"/>
<dbReference type="EMBL" id="SJPJ01000001">
    <property type="protein sequence ID" value="TWT83556.1"/>
    <property type="molecule type" value="Genomic_DNA"/>
</dbReference>
<evidence type="ECO:0000313" key="2">
    <source>
        <dbReference type="EMBL" id="TWT83556.1"/>
    </source>
</evidence>
<gene>
    <name evidence="2" type="ORF">CA13_50220</name>
</gene>
<keyword evidence="3" id="KW-1185">Reference proteome</keyword>
<evidence type="ECO:0000313" key="3">
    <source>
        <dbReference type="Proteomes" id="UP000315010"/>
    </source>
</evidence>
<feature type="compositionally biased region" description="Basic and acidic residues" evidence="1">
    <location>
        <begin position="53"/>
        <end position="62"/>
    </location>
</feature>
<dbReference type="AlphaFoldDB" id="A0A5C5Z8Z9"/>
<comment type="caution">
    <text evidence="2">The sequence shown here is derived from an EMBL/GenBank/DDBJ whole genome shotgun (WGS) entry which is preliminary data.</text>
</comment>
<accession>A0A5C5Z8Z9</accession>
<sequence length="155" mass="17688">MNVRFPFVIMIAATTFSLCTGFLGMHQRSFAQENEFGDVVDVLDDFGSMEKPVKADADDQLERSNLFESLSSSPSRVSPPIPSGPTDTSELRSRMTPAEMRQARAMLQAQQRLARLENRLWTGYEPLRPRWNSIPMTSSPYPIRRTIYVPIYVRN</sequence>
<name>A0A5C5Z8Z9_9BACT</name>